<accession>A0A559T9Y9</accession>
<reference evidence="1" key="2">
    <citation type="submission" date="2019-08" db="EMBL/GenBank/DDBJ databases">
        <title>Investigation of anaerobic lignin degradation for improved lignocellulosic biofuels.</title>
        <authorList>
            <person name="Deangelis K.PhD."/>
        </authorList>
    </citation>
    <scope>NUCLEOTIDE SEQUENCE [LARGE SCALE GENOMIC DNA]</scope>
    <source>
        <strain evidence="1">128R</strain>
    </source>
</reference>
<comment type="caution">
    <text evidence="1">The sequence shown here is derived from an EMBL/GenBank/DDBJ whole genome shotgun (WGS) entry which is preliminary data.</text>
</comment>
<dbReference type="EMBL" id="VISQ01000001">
    <property type="protein sequence ID" value="TVZ71422.1"/>
    <property type="molecule type" value="Genomic_DNA"/>
</dbReference>
<dbReference type="AlphaFoldDB" id="A0A559T9Y9"/>
<name>A0A559T9Y9_SERFO</name>
<organism evidence="1">
    <name type="scientific">Serratia fonticola</name>
    <dbReference type="NCBI Taxonomy" id="47917"/>
    <lineage>
        <taxon>Bacteria</taxon>
        <taxon>Pseudomonadati</taxon>
        <taxon>Pseudomonadota</taxon>
        <taxon>Gammaproteobacteria</taxon>
        <taxon>Enterobacterales</taxon>
        <taxon>Yersiniaceae</taxon>
        <taxon>Serratia</taxon>
    </lineage>
</organism>
<protein>
    <submittedName>
        <fullName evidence="1">Uncharacterized protein</fullName>
    </submittedName>
</protein>
<reference evidence="1" key="1">
    <citation type="submission" date="2019-06" db="EMBL/GenBank/DDBJ databases">
        <authorList>
            <person name="Deangelis K."/>
            <person name="Huntemann M."/>
            <person name="Clum A."/>
            <person name="Pillay M."/>
            <person name="Palaniappan K."/>
            <person name="Varghese N."/>
            <person name="Mikhailova N."/>
            <person name="Stamatis D."/>
            <person name="Reddy T."/>
            <person name="Daum C."/>
            <person name="Shapiro N."/>
            <person name="Ivanova N."/>
            <person name="Kyrpides N."/>
            <person name="Woyke T."/>
        </authorList>
    </citation>
    <scope>NUCLEOTIDE SEQUENCE [LARGE SCALE GENOMIC DNA]</scope>
    <source>
        <strain evidence="1">128R</strain>
    </source>
</reference>
<proteinExistence type="predicted"/>
<gene>
    <name evidence="1" type="ORF">FHU10_4049</name>
</gene>
<sequence>MVKSLVGLQRINNRPYLISRCHEGSLSDSQFLTKSWLLFRNFPADTHSYFEPTTFSCEKTLHLRAGAYSRHPSAKGGQNLIRV</sequence>
<evidence type="ECO:0000313" key="1">
    <source>
        <dbReference type="EMBL" id="TVZ71422.1"/>
    </source>
</evidence>